<organism evidence="1 2">
    <name type="scientific">Staphylococcus coagulans</name>
    <dbReference type="NCBI Taxonomy" id="74706"/>
    <lineage>
        <taxon>Bacteria</taxon>
        <taxon>Bacillati</taxon>
        <taxon>Bacillota</taxon>
        <taxon>Bacilli</taxon>
        <taxon>Bacillales</taxon>
        <taxon>Staphylococcaceae</taxon>
        <taxon>Staphylococcus</taxon>
    </lineage>
</organism>
<reference evidence="1 2" key="1">
    <citation type="submission" date="2023-08" db="EMBL/GenBank/DDBJ databases">
        <title>Whole genome sequencing of Staphylococcus coagulans NN-2474.</title>
        <authorList>
            <person name="Kropotov V.S."/>
            <person name="Boriskina E.V."/>
            <person name="Gordinskaya N.A."/>
            <person name="Shkurkina I.S."/>
            <person name="Kryazhev D.V."/>
            <person name="Alekseeva A.E."/>
            <person name="Makhova M.A."/>
        </authorList>
    </citation>
    <scope>NUCLEOTIDE SEQUENCE [LARGE SCALE GENOMIC DNA]</scope>
    <source>
        <strain evidence="1 2">NN-2474</strain>
    </source>
</reference>
<dbReference type="EMBL" id="JAVJGV010000034">
    <property type="protein sequence ID" value="MDR5603326.1"/>
    <property type="molecule type" value="Genomic_DNA"/>
</dbReference>
<evidence type="ECO:0000313" key="1">
    <source>
        <dbReference type="EMBL" id="MDR5603326.1"/>
    </source>
</evidence>
<proteinExistence type="predicted"/>
<evidence type="ECO:0008006" key="3">
    <source>
        <dbReference type="Google" id="ProtNLM"/>
    </source>
</evidence>
<dbReference type="RefSeq" id="WP_309551424.1">
    <property type="nucleotide sequence ID" value="NZ_JAVJGV010000034.1"/>
</dbReference>
<dbReference type="Proteomes" id="UP001255050">
    <property type="component" value="Unassembled WGS sequence"/>
</dbReference>
<dbReference type="Gene3D" id="3.75.10.10">
    <property type="entry name" value="L-arginine/glycine Amidinotransferase, Chain A"/>
    <property type="match status" value="1"/>
</dbReference>
<comment type="caution">
    <text evidence="1">The sequence shown here is derived from an EMBL/GenBank/DDBJ whole genome shotgun (WGS) entry which is preliminary data.</text>
</comment>
<protein>
    <recommendedName>
        <fullName evidence="3">Bacteriocin</fullName>
    </recommendedName>
</protein>
<evidence type="ECO:0000313" key="2">
    <source>
        <dbReference type="Proteomes" id="UP001255050"/>
    </source>
</evidence>
<accession>A0ABU1EYX7</accession>
<name>A0ABU1EYX7_9STAP</name>
<keyword evidence="2" id="KW-1185">Reference proteome</keyword>
<gene>
    <name evidence="1" type="ORF">RCO12_07725</name>
</gene>
<sequence length="52" mass="5851">MKNHVNSFNEWDKLEEVIIGSVLGAAKMAYEPALSPYFPLNSHERLFWGVGG</sequence>